<protein>
    <submittedName>
        <fullName evidence="4">Hsp20/alpha crystallin family protein</fullName>
    </submittedName>
</protein>
<feature type="domain" description="SHSP" evidence="3">
    <location>
        <begin position="41"/>
        <end position="154"/>
    </location>
</feature>
<accession>A0ABY7WZK3</accession>
<dbReference type="PROSITE" id="PS01031">
    <property type="entry name" value="SHSP"/>
    <property type="match status" value="1"/>
</dbReference>
<organism evidence="4 5">
    <name type="scientific">Lacticaseibacillus pabuli</name>
    <dbReference type="NCBI Taxonomy" id="3025672"/>
    <lineage>
        <taxon>Bacteria</taxon>
        <taxon>Bacillati</taxon>
        <taxon>Bacillota</taxon>
        <taxon>Bacilli</taxon>
        <taxon>Lactobacillales</taxon>
        <taxon>Lactobacillaceae</taxon>
        <taxon>Lacticaseibacillus</taxon>
    </lineage>
</organism>
<name>A0ABY7WZK3_9LACO</name>
<dbReference type="Pfam" id="PF00011">
    <property type="entry name" value="HSP20"/>
    <property type="match status" value="1"/>
</dbReference>
<dbReference type="Proteomes" id="UP001220377">
    <property type="component" value="Chromosome"/>
</dbReference>
<keyword evidence="5" id="KW-1185">Reference proteome</keyword>
<dbReference type="InterPro" id="IPR031107">
    <property type="entry name" value="Small_HSP"/>
</dbReference>
<comment type="similarity">
    <text evidence="1 2">Belongs to the small heat shock protein (HSP20) family.</text>
</comment>
<dbReference type="InterPro" id="IPR008978">
    <property type="entry name" value="HSP20-like_chaperone"/>
</dbReference>
<evidence type="ECO:0000256" key="1">
    <source>
        <dbReference type="PROSITE-ProRule" id="PRU00285"/>
    </source>
</evidence>
<dbReference type="PANTHER" id="PTHR11527">
    <property type="entry name" value="HEAT-SHOCK PROTEIN 20 FAMILY MEMBER"/>
    <property type="match status" value="1"/>
</dbReference>
<dbReference type="RefSeq" id="WP_274261391.1">
    <property type="nucleotide sequence ID" value="NZ_CP117884.1"/>
</dbReference>
<reference evidence="4 5" key="1">
    <citation type="submission" date="2023-02" db="EMBL/GenBank/DDBJ databases">
        <title>Genome sequence of Lacticaseibacillus sp. KACC 23028.</title>
        <authorList>
            <person name="Kim S."/>
            <person name="Heo J."/>
            <person name="Kwon S.-W."/>
        </authorList>
    </citation>
    <scope>NUCLEOTIDE SEQUENCE [LARGE SCALE GENOMIC DNA]</scope>
    <source>
        <strain evidence="4 5">KACC 23028</strain>
    </source>
</reference>
<dbReference type="EMBL" id="CP117884">
    <property type="protein sequence ID" value="WDF83320.1"/>
    <property type="molecule type" value="Genomic_DNA"/>
</dbReference>
<dbReference type="InterPro" id="IPR002068">
    <property type="entry name" value="A-crystallin/Hsp20_dom"/>
</dbReference>
<dbReference type="Gene3D" id="2.60.40.790">
    <property type="match status" value="1"/>
</dbReference>
<gene>
    <name evidence="4" type="ORF">PQ472_03510</name>
</gene>
<proteinExistence type="inferred from homology"/>
<dbReference type="SUPFAM" id="SSF49764">
    <property type="entry name" value="HSP20-like chaperones"/>
    <property type="match status" value="1"/>
</dbReference>
<sequence length="154" mass="17219">MANNDIMSRRNNLDDPFFSELGRRFFGPASSWFDDMDNGISTTAMNGLPTDVQENKDNYTIKVDVPGIDKKNIKLSYKDKLLTISVNKKDISDHTDKDGNLLMSERSYGSASRSYELPNVDAKNIKAAADNGVLTITLPKMTEIQDADHNIEIN</sequence>
<dbReference type="CDD" id="cd06471">
    <property type="entry name" value="ACD_LpsHSP_like"/>
    <property type="match status" value="1"/>
</dbReference>
<evidence type="ECO:0000259" key="3">
    <source>
        <dbReference type="PROSITE" id="PS01031"/>
    </source>
</evidence>
<evidence type="ECO:0000313" key="5">
    <source>
        <dbReference type="Proteomes" id="UP001220377"/>
    </source>
</evidence>
<evidence type="ECO:0000256" key="2">
    <source>
        <dbReference type="RuleBase" id="RU003616"/>
    </source>
</evidence>
<evidence type="ECO:0000313" key="4">
    <source>
        <dbReference type="EMBL" id="WDF83320.1"/>
    </source>
</evidence>